<reference evidence="7" key="1">
    <citation type="submission" date="2021-02" db="EMBL/GenBank/DDBJ databases">
        <authorList>
            <person name="Dougan E. K."/>
            <person name="Rhodes N."/>
            <person name="Thang M."/>
            <person name="Chan C."/>
        </authorList>
    </citation>
    <scope>NUCLEOTIDE SEQUENCE</scope>
</reference>
<proteinExistence type="predicted"/>
<keyword evidence="2 5" id="KW-0812">Transmembrane</keyword>
<accession>A0A813GNC5</accession>
<feature type="transmembrane region" description="Helical" evidence="5">
    <location>
        <begin position="16"/>
        <end position="32"/>
    </location>
</feature>
<evidence type="ECO:0000313" key="7">
    <source>
        <dbReference type="EMBL" id="CAE8628154.1"/>
    </source>
</evidence>
<evidence type="ECO:0000256" key="5">
    <source>
        <dbReference type="SAM" id="Phobius"/>
    </source>
</evidence>
<feature type="transmembrane region" description="Helical" evidence="5">
    <location>
        <begin position="194"/>
        <end position="217"/>
    </location>
</feature>
<dbReference type="InterPro" id="IPR006634">
    <property type="entry name" value="TLC-dom"/>
</dbReference>
<evidence type="ECO:0000256" key="4">
    <source>
        <dbReference type="ARBA" id="ARBA00023136"/>
    </source>
</evidence>
<gene>
    <name evidence="7" type="ORF">PGLA1383_LOCUS44829</name>
</gene>
<organism evidence="7 8">
    <name type="scientific">Polarella glacialis</name>
    <name type="common">Dinoflagellate</name>
    <dbReference type="NCBI Taxonomy" id="89957"/>
    <lineage>
        <taxon>Eukaryota</taxon>
        <taxon>Sar</taxon>
        <taxon>Alveolata</taxon>
        <taxon>Dinophyceae</taxon>
        <taxon>Suessiales</taxon>
        <taxon>Suessiaceae</taxon>
        <taxon>Polarella</taxon>
    </lineage>
</organism>
<dbReference type="Pfam" id="PF03798">
    <property type="entry name" value="TRAM_LAG1_CLN8"/>
    <property type="match status" value="1"/>
</dbReference>
<name>A0A813GNC5_POLGL</name>
<feature type="transmembrane region" description="Helical" evidence="5">
    <location>
        <begin position="156"/>
        <end position="182"/>
    </location>
</feature>
<dbReference type="EMBL" id="CAJNNV010029352">
    <property type="protein sequence ID" value="CAE8628154.1"/>
    <property type="molecule type" value="Genomic_DNA"/>
</dbReference>
<keyword evidence="8" id="KW-1185">Reference proteome</keyword>
<feature type="transmembrane region" description="Helical" evidence="5">
    <location>
        <begin position="237"/>
        <end position="257"/>
    </location>
</feature>
<evidence type="ECO:0000313" key="8">
    <source>
        <dbReference type="Proteomes" id="UP000654075"/>
    </source>
</evidence>
<sequence>MEAAAIFSSSTFRCTVAYYVAGHIVLLPLLRRSEGTERGRSERQSPSVRSLELVRQVLSIPALVLMACTGLQMWFTSVPGFNATTAEERLFGRGAAESPASEQLALFAFSYTVVDLVLLVAMACISAKPRELQTMLAHHVCMVALVYHSLRSSWVQYYGVFYVGVAEASSVPLAAMNLLRLANEGRSKPLLPRLGMLLQISFAALFLVIRGPCWLFVNYRFFSDAVPLLSAASESRHGVGVTAICMWLLANILLTVLQIHWARKIVRGASAA</sequence>
<dbReference type="GO" id="GO:0016020">
    <property type="term" value="C:membrane"/>
    <property type="evidence" value="ECO:0007669"/>
    <property type="project" value="UniProtKB-SubCell"/>
</dbReference>
<evidence type="ECO:0000256" key="2">
    <source>
        <dbReference type="ARBA" id="ARBA00022692"/>
    </source>
</evidence>
<evidence type="ECO:0000256" key="3">
    <source>
        <dbReference type="ARBA" id="ARBA00022989"/>
    </source>
</evidence>
<keyword evidence="3 5" id="KW-1133">Transmembrane helix</keyword>
<evidence type="ECO:0000259" key="6">
    <source>
        <dbReference type="Pfam" id="PF03798"/>
    </source>
</evidence>
<dbReference type="AlphaFoldDB" id="A0A813GNC5"/>
<dbReference type="OMA" id="MWLLANI"/>
<protein>
    <recommendedName>
        <fullName evidence="6">TLC domain-containing protein</fullName>
    </recommendedName>
</protein>
<dbReference type="GO" id="GO:0055088">
    <property type="term" value="P:lipid homeostasis"/>
    <property type="evidence" value="ECO:0007669"/>
    <property type="project" value="TreeGrafter"/>
</dbReference>
<feature type="transmembrane region" description="Helical" evidence="5">
    <location>
        <begin position="104"/>
        <end position="125"/>
    </location>
</feature>
<dbReference type="InterPro" id="IPR050846">
    <property type="entry name" value="TLCD"/>
</dbReference>
<evidence type="ECO:0000256" key="1">
    <source>
        <dbReference type="ARBA" id="ARBA00004141"/>
    </source>
</evidence>
<comment type="subcellular location">
    <subcellularLocation>
        <location evidence="1">Membrane</location>
        <topology evidence="1">Multi-pass membrane protein</topology>
    </subcellularLocation>
</comment>
<keyword evidence="4 5" id="KW-0472">Membrane</keyword>
<dbReference type="Proteomes" id="UP000654075">
    <property type="component" value="Unassembled WGS sequence"/>
</dbReference>
<feature type="transmembrane region" description="Helical" evidence="5">
    <location>
        <begin position="53"/>
        <end position="75"/>
    </location>
</feature>
<dbReference type="PANTHER" id="PTHR13439">
    <property type="entry name" value="CT120 PROTEIN"/>
    <property type="match status" value="1"/>
</dbReference>
<dbReference type="OrthoDB" id="39387at2759"/>
<comment type="caution">
    <text evidence="7">The sequence shown here is derived from an EMBL/GenBank/DDBJ whole genome shotgun (WGS) entry which is preliminary data.</text>
</comment>
<feature type="domain" description="TLC" evidence="6">
    <location>
        <begin position="96"/>
        <end position="267"/>
    </location>
</feature>